<accession>A6KGR5</accession>
<dbReference type="EMBL" id="CH474049">
    <property type="protein sequence ID" value="EDM14144.1"/>
    <property type="molecule type" value="Genomic_DNA"/>
</dbReference>
<organism evidence="1 2">
    <name type="scientific">Rattus norvegicus</name>
    <name type="common">Rat</name>
    <dbReference type="NCBI Taxonomy" id="10116"/>
    <lineage>
        <taxon>Eukaryota</taxon>
        <taxon>Metazoa</taxon>
        <taxon>Chordata</taxon>
        <taxon>Craniata</taxon>
        <taxon>Vertebrata</taxon>
        <taxon>Euteleostomi</taxon>
        <taxon>Mammalia</taxon>
        <taxon>Eutheria</taxon>
        <taxon>Euarchontoglires</taxon>
        <taxon>Glires</taxon>
        <taxon>Rodentia</taxon>
        <taxon>Myomorpha</taxon>
        <taxon>Muroidea</taxon>
        <taxon>Muridae</taxon>
        <taxon>Murinae</taxon>
        <taxon>Rattus</taxon>
    </lineage>
</organism>
<dbReference type="Proteomes" id="UP000234681">
    <property type="component" value="Chromosome 15"/>
</dbReference>
<protein>
    <submittedName>
        <fullName evidence="1">RCG64451</fullName>
    </submittedName>
</protein>
<evidence type="ECO:0000313" key="1">
    <source>
        <dbReference type="EMBL" id="EDM14144.1"/>
    </source>
</evidence>
<evidence type="ECO:0000313" key="2">
    <source>
        <dbReference type="Proteomes" id="UP000234681"/>
    </source>
</evidence>
<feature type="non-terminal residue" evidence="1">
    <location>
        <position position="20"/>
    </location>
</feature>
<proteinExistence type="predicted"/>
<feature type="non-terminal residue" evidence="1">
    <location>
        <position position="1"/>
    </location>
</feature>
<name>A6KGR5_RAT</name>
<reference evidence="1 2" key="1">
    <citation type="submission" date="2005-07" db="EMBL/GenBank/DDBJ databases">
        <authorList>
            <person name="Mural R.J."/>
            <person name="Li P.W."/>
            <person name="Adams M.D."/>
            <person name="Amanatides P.G."/>
            <person name="Baden-Tillson H."/>
            <person name="Barnstead M."/>
            <person name="Chin S.H."/>
            <person name="Dew I."/>
            <person name="Evans C.A."/>
            <person name="Ferriera S."/>
            <person name="Flanigan M."/>
            <person name="Fosler C."/>
            <person name="Glodek A."/>
            <person name="Gu Z."/>
            <person name="Holt R.A."/>
            <person name="Jennings D."/>
            <person name="Kraft C.L."/>
            <person name="Lu F."/>
            <person name="Nguyen T."/>
            <person name="Nusskern D.R."/>
            <person name="Pfannkoch C.M."/>
            <person name="Sitter C."/>
            <person name="Sutton G.G."/>
            <person name="Venter J.C."/>
            <person name="Wang Z."/>
            <person name="Woodage T."/>
            <person name="Zheng X.H."/>
            <person name="Zhong F."/>
        </authorList>
    </citation>
    <scope>NUCLEOTIDE SEQUENCE [LARGE SCALE GENOMIC DNA]</scope>
    <source>
        <strain>BN</strain>
        <strain evidence="2">Sprague-Dawley</strain>
    </source>
</reference>
<sequence>LSGGFNKLTFGAGTRLAVYP</sequence>
<dbReference type="AlphaFoldDB" id="A6KGR5"/>
<gene>
    <name evidence="1" type="ORF">rCG_64451</name>
</gene>